<keyword evidence="3" id="KW-0520">NAD</keyword>
<gene>
    <name evidence="8" type="ORF">GFH30_01610</name>
    <name evidence="7" type="ORF">GHJ48_01095</name>
</gene>
<dbReference type="RefSeq" id="WP_153370523.1">
    <property type="nucleotide sequence ID" value="NZ_CP045650.1"/>
</dbReference>
<evidence type="ECO:0000313" key="10">
    <source>
        <dbReference type="Proteomes" id="UP000480556"/>
    </source>
</evidence>
<dbReference type="CDD" id="cd12162">
    <property type="entry name" value="2-Hacid_dh_4"/>
    <property type="match status" value="1"/>
</dbReference>
<evidence type="ECO:0000256" key="4">
    <source>
        <dbReference type="RuleBase" id="RU003719"/>
    </source>
</evidence>
<evidence type="ECO:0000256" key="3">
    <source>
        <dbReference type="ARBA" id="ARBA00023027"/>
    </source>
</evidence>
<comment type="similarity">
    <text evidence="1 4">Belongs to the D-isomer specific 2-hydroxyacid dehydrogenase family.</text>
</comment>
<dbReference type="InterPro" id="IPR036291">
    <property type="entry name" value="NAD(P)-bd_dom_sf"/>
</dbReference>
<dbReference type="EMBL" id="CP045650">
    <property type="protein sequence ID" value="QGA10170.1"/>
    <property type="molecule type" value="Genomic_DNA"/>
</dbReference>
<evidence type="ECO:0000313" key="7">
    <source>
        <dbReference type="EMBL" id="MQW91004.1"/>
    </source>
</evidence>
<organism evidence="7 10">
    <name type="scientific">Acinetobacter wanghuae</name>
    <dbReference type="NCBI Taxonomy" id="2662362"/>
    <lineage>
        <taxon>Bacteria</taxon>
        <taxon>Pseudomonadati</taxon>
        <taxon>Pseudomonadota</taxon>
        <taxon>Gammaproteobacteria</taxon>
        <taxon>Moraxellales</taxon>
        <taxon>Moraxellaceae</taxon>
        <taxon>Acinetobacter</taxon>
    </lineage>
</organism>
<keyword evidence="9" id="KW-1185">Reference proteome</keyword>
<dbReference type="EMBL" id="WITK01000001">
    <property type="protein sequence ID" value="MQW91004.1"/>
    <property type="molecule type" value="Genomic_DNA"/>
</dbReference>
<dbReference type="InterPro" id="IPR006140">
    <property type="entry name" value="D-isomer_DH_NAD-bd"/>
</dbReference>
<dbReference type="GO" id="GO:0051287">
    <property type="term" value="F:NAD binding"/>
    <property type="evidence" value="ECO:0007669"/>
    <property type="project" value="InterPro"/>
</dbReference>
<evidence type="ECO:0000256" key="2">
    <source>
        <dbReference type="ARBA" id="ARBA00023002"/>
    </source>
</evidence>
<name>A0A5Q0P147_9GAMM</name>
<dbReference type="Pfam" id="PF02826">
    <property type="entry name" value="2-Hacid_dh_C"/>
    <property type="match status" value="1"/>
</dbReference>
<dbReference type="InterPro" id="IPR029753">
    <property type="entry name" value="D-isomer_DH_CS"/>
</dbReference>
<dbReference type="NCBIfam" id="NF005069">
    <property type="entry name" value="PRK06487.1"/>
    <property type="match status" value="1"/>
</dbReference>
<dbReference type="PANTHER" id="PTHR43761:SF1">
    <property type="entry name" value="D-ISOMER SPECIFIC 2-HYDROXYACID DEHYDROGENASE CATALYTIC DOMAIN-CONTAINING PROTEIN-RELATED"/>
    <property type="match status" value="1"/>
</dbReference>
<dbReference type="InterPro" id="IPR050418">
    <property type="entry name" value="D-iso_2-hydroxyacid_DH_PdxB"/>
</dbReference>
<dbReference type="Pfam" id="PF00389">
    <property type="entry name" value="2-Hacid_dh"/>
    <property type="match status" value="1"/>
</dbReference>
<dbReference type="SUPFAM" id="SSF51735">
    <property type="entry name" value="NAD(P)-binding Rossmann-fold domains"/>
    <property type="match status" value="1"/>
</dbReference>
<evidence type="ECO:0000313" key="9">
    <source>
        <dbReference type="Proteomes" id="UP000327478"/>
    </source>
</evidence>
<sequence>MQAVYLDYASLNQNDLDFKALHAAFEQLQLYPTTHPQDVLARVCDVDVIMTNKVVIDAATIQQCPHLKLILISATGTNNVDLTAAKARGIVVCNCQAYGTSAVAQHTLMLMLNLATSFVSYQKDIQAGKWQNATQFCLLDAPIVELAGKTLGIVGYGELGRAVAKLAEAFGMKVLVGNLPNRPSDASRVPFAELLSQVDFLSLHCPLTEDTKHLMSTAEFEAMKPSAFLINCARGGIVDEVALVNALRSGQIAGAATDVLTVEPPTAGNVLLDASIPNLIVTPHNAWGSSDARQRIVNQMLENVDAFKAGQPIRQVN</sequence>
<dbReference type="SUPFAM" id="SSF52283">
    <property type="entry name" value="Formate/glycerate dehydrogenase catalytic domain-like"/>
    <property type="match status" value="1"/>
</dbReference>
<dbReference type="Proteomes" id="UP000480556">
    <property type="component" value="Unassembled WGS sequence"/>
</dbReference>
<proteinExistence type="inferred from homology"/>
<keyword evidence="2 4" id="KW-0560">Oxidoreductase</keyword>
<dbReference type="PROSITE" id="PS00671">
    <property type="entry name" value="D_2_HYDROXYACID_DH_3"/>
    <property type="match status" value="1"/>
</dbReference>
<evidence type="ECO:0000256" key="1">
    <source>
        <dbReference type="ARBA" id="ARBA00005854"/>
    </source>
</evidence>
<dbReference type="Proteomes" id="UP000327478">
    <property type="component" value="Chromosome"/>
</dbReference>
<feature type="domain" description="D-isomer specific 2-hydroxyacid dehydrogenase NAD-binding" evidence="6">
    <location>
        <begin position="108"/>
        <end position="286"/>
    </location>
</feature>
<feature type="domain" description="D-isomer specific 2-hydroxyacid dehydrogenase catalytic" evidence="5">
    <location>
        <begin position="21"/>
        <end position="315"/>
    </location>
</feature>
<accession>A0A5Q0P147</accession>
<dbReference type="PANTHER" id="PTHR43761">
    <property type="entry name" value="D-ISOMER SPECIFIC 2-HYDROXYACID DEHYDROGENASE FAMILY PROTEIN (AFU_ORTHOLOGUE AFUA_1G13630)"/>
    <property type="match status" value="1"/>
</dbReference>
<dbReference type="InterPro" id="IPR006139">
    <property type="entry name" value="D-isomer_2_OHA_DH_cat_dom"/>
</dbReference>
<dbReference type="FunFam" id="3.40.50.720:FF:000203">
    <property type="entry name" value="D-3-phosphoglycerate dehydrogenase (SerA)"/>
    <property type="match status" value="1"/>
</dbReference>
<evidence type="ECO:0000259" key="5">
    <source>
        <dbReference type="Pfam" id="PF00389"/>
    </source>
</evidence>
<dbReference type="Gene3D" id="3.40.50.720">
    <property type="entry name" value="NAD(P)-binding Rossmann-like Domain"/>
    <property type="match status" value="2"/>
</dbReference>
<reference evidence="9 10" key="1">
    <citation type="submission" date="2019-10" db="EMBL/GenBank/DDBJ databases">
        <authorList>
            <person name="Dong K."/>
        </authorList>
    </citation>
    <scope>NUCLEOTIDE SEQUENCE [LARGE SCALE GENOMIC DNA]</scope>
    <source>
        <strain evidence="8">Dk386</strain>
        <strain evidence="9">dk386</strain>
        <strain evidence="10">dk771</strain>
        <strain evidence="7">Dk771</strain>
    </source>
</reference>
<evidence type="ECO:0000259" key="6">
    <source>
        <dbReference type="Pfam" id="PF02826"/>
    </source>
</evidence>
<dbReference type="GO" id="GO:0016616">
    <property type="term" value="F:oxidoreductase activity, acting on the CH-OH group of donors, NAD or NADP as acceptor"/>
    <property type="evidence" value="ECO:0007669"/>
    <property type="project" value="InterPro"/>
</dbReference>
<evidence type="ECO:0000313" key="8">
    <source>
        <dbReference type="EMBL" id="QGA10170.1"/>
    </source>
</evidence>
<protein>
    <submittedName>
        <fullName evidence="7">2-hydroxyacid dehydrogenase</fullName>
    </submittedName>
</protein>
<dbReference type="AlphaFoldDB" id="A0A5Q0P147"/>